<dbReference type="EMBL" id="JBIMZQ010000036">
    <property type="protein sequence ID" value="KAL3661333.1"/>
    <property type="molecule type" value="Genomic_DNA"/>
</dbReference>
<name>A0ABD3F3I8_9STRA</name>
<proteinExistence type="predicted"/>
<evidence type="ECO:0000313" key="1">
    <source>
        <dbReference type="EMBL" id="KAL3661333.1"/>
    </source>
</evidence>
<gene>
    <name evidence="1" type="ORF">V7S43_013538</name>
</gene>
<dbReference type="Proteomes" id="UP001632037">
    <property type="component" value="Unassembled WGS sequence"/>
</dbReference>
<organism evidence="1 2">
    <name type="scientific">Phytophthora oleae</name>
    <dbReference type="NCBI Taxonomy" id="2107226"/>
    <lineage>
        <taxon>Eukaryota</taxon>
        <taxon>Sar</taxon>
        <taxon>Stramenopiles</taxon>
        <taxon>Oomycota</taxon>
        <taxon>Peronosporomycetes</taxon>
        <taxon>Peronosporales</taxon>
        <taxon>Peronosporaceae</taxon>
        <taxon>Phytophthora</taxon>
    </lineage>
</organism>
<sequence length="104" mass="11687">MQTPPPHMTIDTLVDDIVRFLTLKAGGRCGRVLLAPNSYPQLLNIASVFRDVQKHKFMQDVAQVAFKNDEQHLATTYGLTAAEVQQSVPIKIVEPPNGEHRLFY</sequence>
<keyword evidence="2" id="KW-1185">Reference proteome</keyword>
<comment type="caution">
    <text evidence="1">The sequence shown here is derived from an EMBL/GenBank/DDBJ whole genome shotgun (WGS) entry which is preliminary data.</text>
</comment>
<protein>
    <submittedName>
        <fullName evidence="1">Uncharacterized protein</fullName>
    </submittedName>
</protein>
<accession>A0ABD3F3I8</accession>
<reference evidence="1 2" key="1">
    <citation type="submission" date="2024-09" db="EMBL/GenBank/DDBJ databases">
        <title>Genome sequencing and assembly of Phytophthora oleae, isolate VK10A, causative agent of rot of olive drupes.</title>
        <authorList>
            <person name="Conti Taguali S."/>
            <person name="Riolo M."/>
            <person name="La Spada F."/>
            <person name="Cacciola S.O."/>
            <person name="Dionisio G."/>
        </authorList>
    </citation>
    <scope>NUCLEOTIDE SEQUENCE [LARGE SCALE GENOMIC DNA]</scope>
    <source>
        <strain evidence="1 2">VK10A</strain>
    </source>
</reference>
<dbReference type="AlphaFoldDB" id="A0ABD3F3I8"/>
<evidence type="ECO:0000313" key="2">
    <source>
        <dbReference type="Proteomes" id="UP001632037"/>
    </source>
</evidence>